<comment type="caution">
    <text evidence="1">The sequence shown here is derived from an EMBL/GenBank/DDBJ whole genome shotgun (WGS) entry which is preliminary data.</text>
</comment>
<gene>
    <name evidence="1" type="ORF">E4U42_004575</name>
</gene>
<dbReference type="SUPFAM" id="SSF50978">
    <property type="entry name" value="WD40 repeat-like"/>
    <property type="match status" value="1"/>
</dbReference>
<keyword evidence="2" id="KW-1185">Reference proteome</keyword>
<reference evidence="1" key="1">
    <citation type="journal article" date="2020" name="bioRxiv">
        <title>Whole genome comparisons of ergot fungi reveals the divergence and evolution of species within the genus Claviceps are the result of varying mechanisms driving genome evolution and host range expansion.</title>
        <authorList>
            <person name="Wyka S.A."/>
            <person name="Mondo S.J."/>
            <person name="Liu M."/>
            <person name="Dettman J."/>
            <person name="Nalam V."/>
            <person name="Broders K.D."/>
        </authorList>
    </citation>
    <scope>NUCLEOTIDE SEQUENCE</scope>
    <source>
        <strain evidence="1">CCC 489</strain>
    </source>
</reference>
<accession>A0A8K0NKP6</accession>
<dbReference type="Gene3D" id="2.130.10.10">
    <property type="entry name" value="YVTN repeat-like/Quinoprotein amine dehydrogenase"/>
    <property type="match status" value="1"/>
</dbReference>
<evidence type="ECO:0008006" key="3">
    <source>
        <dbReference type="Google" id="ProtNLM"/>
    </source>
</evidence>
<organism evidence="1 2">
    <name type="scientific">Claviceps africana</name>
    <dbReference type="NCBI Taxonomy" id="83212"/>
    <lineage>
        <taxon>Eukaryota</taxon>
        <taxon>Fungi</taxon>
        <taxon>Dikarya</taxon>
        <taxon>Ascomycota</taxon>
        <taxon>Pezizomycotina</taxon>
        <taxon>Sordariomycetes</taxon>
        <taxon>Hypocreomycetidae</taxon>
        <taxon>Hypocreales</taxon>
        <taxon>Clavicipitaceae</taxon>
        <taxon>Claviceps</taxon>
    </lineage>
</organism>
<dbReference type="AlphaFoldDB" id="A0A8K0NKP6"/>
<dbReference type="InterPro" id="IPR036322">
    <property type="entry name" value="WD40_repeat_dom_sf"/>
</dbReference>
<proteinExistence type="predicted"/>
<protein>
    <recommendedName>
        <fullName evidence="3">Nucleoporin NUP37</fullName>
    </recommendedName>
</protein>
<dbReference type="EMBL" id="SRPY01000409">
    <property type="protein sequence ID" value="KAG5924658.1"/>
    <property type="molecule type" value="Genomic_DNA"/>
</dbReference>
<sequence length="711" mass="76756">MTSTTSPRIRRTGQNIHFTYNLSRRVNDVQTYPIQSPQGATIFLYGHENGVTIVWRGGRRFKPSKSKQDVDKKQNGSSDDVVMLIDSDEEQPPAEAQPAQKFLNAPEFEEEIEKSLYPEIVQTLDLALGTAVLHVAVMPLSSVDNSQSPASSLLSQKIVLAVSCVTSDVYVITVPLTPPSPESKAREELRSGLLAGQAGSGAWGESIILLSGQRRYSDGLAISLVTPKDSEPQSNPPRAVVAACSQQASGSLMLWDVPLDLTTNPSRPTEPFQTEFLPHPLSSISFNPTHTSQLLTVSPLHAVRIYDYAVSSLPPDPEATGPFPSQGSWLLSLYQPFARPTASRKPVLDAAWISHGRAVFALLADGMWGVWDIDGVSPSLSGPSMTSKLRTGVTGAALTNFSISGYVDGTGSLRSVTTQHKENHNGDFAPMTPHTRRQATASLSSATTPDRLSAVQGGLKVISLPSKGKTLPDESLVLWVGGAEHVCVIPAVSRFWDSQLRKGAAAGVNLFSGAHPIRMVKLLNSCTGLLGDRCCGVTLLLASPSPGPQSGEEGGLPVDILIQGESRLVIVRHGDDGQGGKLGGFADGRRRRLFSKGEKTDAIIVHGKPDRATSLSFNLSTVKPGTLRRNFSQTEQDNLTDGRPDASQHATRSRVGFNFMDIMNDAADVSTDFTARNVEAEMLDIMEIDRALENMDDGRESRRKRVFFEED</sequence>
<evidence type="ECO:0000313" key="1">
    <source>
        <dbReference type="EMBL" id="KAG5924658.1"/>
    </source>
</evidence>
<dbReference type="InterPro" id="IPR015943">
    <property type="entry name" value="WD40/YVTN_repeat-like_dom_sf"/>
</dbReference>
<evidence type="ECO:0000313" key="2">
    <source>
        <dbReference type="Proteomes" id="UP000811619"/>
    </source>
</evidence>
<name>A0A8K0NKP6_9HYPO</name>
<dbReference type="Proteomes" id="UP000811619">
    <property type="component" value="Unassembled WGS sequence"/>
</dbReference>
<dbReference type="OrthoDB" id="5323870at2759"/>